<sequence>FRTIKLNLFKTQVTFQKQVGLSAEAKSRGWG</sequence>
<feature type="non-terminal residue" evidence="1">
    <location>
        <position position="1"/>
    </location>
</feature>
<accession>A0A382XCM3</accession>
<dbReference type="EMBL" id="UINC01166657">
    <property type="protein sequence ID" value="SVD68733.1"/>
    <property type="molecule type" value="Genomic_DNA"/>
</dbReference>
<proteinExistence type="predicted"/>
<gene>
    <name evidence="1" type="ORF">METZ01_LOCUS421587</name>
</gene>
<evidence type="ECO:0000313" key="1">
    <source>
        <dbReference type="EMBL" id="SVD68733.1"/>
    </source>
</evidence>
<organism evidence="1">
    <name type="scientific">marine metagenome</name>
    <dbReference type="NCBI Taxonomy" id="408172"/>
    <lineage>
        <taxon>unclassified sequences</taxon>
        <taxon>metagenomes</taxon>
        <taxon>ecological metagenomes</taxon>
    </lineage>
</organism>
<name>A0A382XCM3_9ZZZZ</name>
<reference evidence="1" key="1">
    <citation type="submission" date="2018-05" db="EMBL/GenBank/DDBJ databases">
        <authorList>
            <person name="Lanie J.A."/>
            <person name="Ng W.-L."/>
            <person name="Kazmierczak K.M."/>
            <person name="Andrzejewski T.M."/>
            <person name="Davidsen T.M."/>
            <person name="Wayne K.J."/>
            <person name="Tettelin H."/>
            <person name="Glass J.I."/>
            <person name="Rusch D."/>
            <person name="Podicherti R."/>
            <person name="Tsui H.-C.T."/>
            <person name="Winkler M.E."/>
        </authorList>
    </citation>
    <scope>NUCLEOTIDE SEQUENCE</scope>
</reference>
<dbReference type="AlphaFoldDB" id="A0A382XCM3"/>
<protein>
    <submittedName>
        <fullName evidence="1">Uncharacterized protein</fullName>
    </submittedName>
</protein>